<reference evidence="6" key="1">
    <citation type="submission" date="2019-12" db="UniProtKB">
        <authorList>
            <consortium name="WormBaseParasite"/>
        </authorList>
    </citation>
    <scope>IDENTIFICATION</scope>
</reference>
<dbReference type="WBParaSite" id="TMUE_1000002817.1">
    <property type="protein sequence ID" value="TMUE_1000002817.1"/>
    <property type="gene ID" value="WBGene00294307"/>
</dbReference>
<dbReference type="PANTHER" id="PTHR13239">
    <property type="entry name" value="PROTEIN REQUIRED FOR HYPHAL ANASTOMOSIS HAM-2"/>
    <property type="match status" value="1"/>
</dbReference>
<dbReference type="AlphaFoldDB" id="A0A5S6Q783"/>
<dbReference type="PANTHER" id="PTHR13239:SF4">
    <property type="entry name" value="AT25231P"/>
    <property type="match status" value="1"/>
</dbReference>
<evidence type="ECO:0000259" key="3">
    <source>
        <dbReference type="SMART" id="SM01292"/>
    </source>
</evidence>
<dbReference type="GO" id="GO:0005829">
    <property type="term" value="C:cytosol"/>
    <property type="evidence" value="ECO:0007669"/>
    <property type="project" value="TreeGrafter"/>
</dbReference>
<dbReference type="Pfam" id="PF11882">
    <property type="entry name" value="DUF3402"/>
    <property type="match status" value="2"/>
</dbReference>
<evidence type="ECO:0000256" key="2">
    <source>
        <dbReference type="SAM" id="MobiDB-lite"/>
    </source>
</evidence>
<protein>
    <submittedName>
        <fullName evidence="6">Far11/STRP C-terminal domain-containing protein</fullName>
    </submittedName>
</protein>
<feature type="region of interest" description="Disordered" evidence="2">
    <location>
        <begin position="336"/>
        <end position="371"/>
    </location>
</feature>
<sequence length="895" mass="101643">MNHLNGRSSKELRSGLAARRSAQLPKLATGPRKDQIDGCEAESDAMGEADIEFDYNDCDGLAQELNELYSYSESLEFFENYQAFRDFCSLRRFPAWRELNRSDRCRLVEALLDQLESSVADRRLKALQALAYLLQGCFMDHVTEDDLVESISSNAFLCYDCGVWSFLCMLLQLEVEQSKENDRGNKPKSDSLRNSHVLRLTLACMYTIVECVRRFECGTEGSGSQQPLSDELSLRTEVKCSLLNELDDAASSLNVVPILFDMVSRFCDGLAPHYPIRKLLLLLWKCLLAVLGGWRALCRLKNDKRLAFGLQPCEDTIEVASTMPAIPSLAFKLNSEREGSENGNGSEFMVPKRSKAPPKRQLANSSDGDSDELLEEMVESYSPPEADVTMIDGDFVTEETVLPLDPSTQRPLSPFPNEGKGSIAQADVKAVCRNVAKQRRLPWASKVTFREVENFLEMKRMKFFGYSFGEGDRMSTVGLPKPIQESYSAQVKHVYVSLAEVQIARERLIQMYPMTHKDVDQDTPSERLYQMILPNMRRLTFGLVKVLLASAPCSKGKADMVNIVYEVLPYSDGLESACSLVDTPEARRLNADVARQKEIIAKAVSALLLLILKHLKVNHVYQFEQVCQQLVFANCIPLILKYFDQNVACYVQSGSELADSCFIDCVLSSDVGDIDTQTATRRTEVNLLRANEEAEAVAAVVPKASPYVWRNLFALVNLLRVLNKLTKWKHGRTMMLVVYKSAPILKRALRVRQVLLQLFALKLLKSQVKFLGRQWRKSNMELLSAIYRSVRHRLNDDWAYGNETQSQDFQSEESSLMSEVDRFNMRRYGTAVTVGDFEPMDNNVISVLGAPFVYSERFRRNYEKWLEYEVFHSRTDYDQLLYPTLRFVSTQEESG</sequence>
<dbReference type="Pfam" id="PF07923">
    <property type="entry name" value="N1221"/>
    <property type="match status" value="1"/>
</dbReference>
<dbReference type="SMART" id="SM01292">
    <property type="entry name" value="N1221"/>
    <property type="match status" value="1"/>
</dbReference>
<evidence type="ECO:0000259" key="4">
    <source>
        <dbReference type="SMART" id="SM01293"/>
    </source>
</evidence>
<feature type="domain" description="Far11/STRP N-terminal" evidence="3">
    <location>
        <begin position="48"/>
        <end position="362"/>
    </location>
</feature>
<evidence type="ECO:0000313" key="6">
    <source>
        <dbReference type="WBParaSite" id="TMUE_1000002817.1"/>
    </source>
</evidence>
<keyword evidence="5" id="KW-1185">Reference proteome</keyword>
<proteinExistence type="inferred from homology"/>
<dbReference type="GO" id="GO:0007010">
    <property type="term" value="P:cytoskeleton organization"/>
    <property type="evidence" value="ECO:0007669"/>
    <property type="project" value="TreeGrafter"/>
</dbReference>
<evidence type="ECO:0000256" key="1">
    <source>
        <dbReference type="ARBA" id="ARBA00007062"/>
    </source>
</evidence>
<accession>A0A5S6Q783</accession>
<comment type="similarity">
    <text evidence="1">Belongs to the STRIP family.</text>
</comment>
<dbReference type="Proteomes" id="UP000046395">
    <property type="component" value="Unassembled WGS sequence"/>
</dbReference>
<name>A0A5S6Q783_TRIMR</name>
<organism evidence="5 6">
    <name type="scientific">Trichuris muris</name>
    <name type="common">Mouse whipworm</name>
    <dbReference type="NCBI Taxonomy" id="70415"/>
    <lineage>
        <taxon>Eukaryota</taxon>
        <taxon>Metazoa</taxon>
        <taxon>Ecdysozoa</taxon>
        <taxon>Nematoda</taxon>
        <taxon>Enoplea</taxon>
        <taxon>Dorylaimia</taxon>
        <taxon>Trichinellida</taxon>
        <taxon>Trichuridae</taxon>
        <taxon>Trichuris</taxon>
    </lineage>
</organism>
<dbReference type="InterPro" id="IPR040185">
    <property type="entry name" value="Far11/STRP"/>
</dbReference>
<evidence type="ECO:0000313" key="5">
    <source>
        <dbReference type="Proteomes" id="UP000046395"/>
    </source>
</evidence>
<dbReference type="InterPro" id="IPR012486">
    <property type="entry name" value="Far11/STRP_N"/>
</dbReference>
<dbReference type="STRING" id="70415.A0A5S6Q783"/>
<dbReference type="SMART" id="SM01293">
    <property type="entry name" value="DUF3402"/>
    <property type="match status" value="1"/>
</dbReference>
<feature type="domain" description="Far11/STRP C-terminal" evidence="4">
    <location>
        <begin position="480"/>
        <end position="862"/>
    </location>
</feature>
<dbReference type="InterPro" id="IPR021819">
    <property type="entry name" value="Far11/STRP_C"/>
</dbReference>